<dbReference type="AlphaFoldDB" id="A0A840NNS9"/>
<keyword evidence="3" id="KW-1185">Reference proteome</keyword>
<evidence type="ECO:0008006" key="4">
    <source>
        <dbReference type="Google" id="ProtNLM"/>
    </source>
</evidence>
<proteinExistence type="predicted"/>
<gene>
    <name evidence="2" type="ORF">BJ969_004723</name>
</gene>
<reference evidence="2 3" key="1">
    <citation type="submission" date="2020-08" db="EMBL/GenBank/DDBJ databases">
        <title>Sequencing the genomes of 1000 actinobacteria strains.</title>
        <authorList>
            <person name="Klenk H.-P."/>
        </authorList>
    </citation>
    <scope>NUCLEOTIDE SEQUENCE [LARGE SCALE GENOMIC DNA]</scope>
    <source>
        <strain evidence="2 3">DSM 45582</strain>
    </source>
</reference>
<protein>
    <recommendedName>
        <fullName evidence="4">CopG family transcriptional regulator</fullName>
    </recommendedName>
</protein>
<sequence length="85" mass="9389">MSAGTQEQYSNQETKGHARAKRINVSISTEMANSLNKLIENEDVSLTEALRRLVGYGDFVYSAIKDDGAKVLIEKDGTTREVVIL</sequence>
<organism evidence="2 3">
    <name type="scientific">Saccharopolyspora gloriosae</name>
    <dbReference type="NCBI Taxonomy" id="455344"/>
    <lineage>
        <taxon>Bacteria</taxon>
        <taxon>Bacillati</taxon>
        <taxon>Actinomycetota</taxon>
        <taxon>Actinomycetes</taxon>
        <taxon>Pseudonocardiales</taxon>
        <taxon>Pseudonocardiaceae</taxon>
        <taxon>Saccharopolyspora</taxon>
    </lineage>
</organism>
<name>A0A840NNS9_9PSEU</name>
<comment type="caution">
    <text evidence="2">The sequence shown here is derived from an EMBL/GenBank/DDBJ whole genome shotgun (WGS) entry which is preliminary data.</text>
</comment>
<evidence type="ECO:0000313" key="2">
    <source>
        <dbReference type="EMBL" id="MBB5071635.1"/>
    </source>
</evidence>
<feature type="region of interest" description="Disordered" evidence="1">
    <location>
        <begin position="1"/>
        <end position="21"/>
    </location>
</feature>
<evidence type="ECO:0000256" key="1">
    <source>
        <dbReference type="SAM" id="MobiDB-lite"/>
    </source>
</evidence>
<dbReference type="RefSeq" id="WP_184482125.1">
    <property type="nucleotide sequence ID" value="NZ_JACHIV010000001.1"/>
</dbReference>
<dbReference type="Proteomes" id="UP000580474">
    <property type="component" value="Unassembled WGS sequence"/>
</dbReference>
<dbReference type="EMBL" id="JACHIV010000001">
    <property type="protein sequence ID" value="MBB5071635.1"/>
    <property type="molecule type" value="Genomic_DNA"/>
</dbReference>
<evidence type="ECO:0000313" key="3">
    <source>
        <dbReference type="Proteomes" id="UP000580474"/>
    </source>
</evidence>
<accession>A0A840NNS9</accession>
<feature type="compositionally biased region" description="Polar residues" evidence="1">
    <location>
        <begin position="1"/>
        <end position="13"/>
    </location>
</feature>